<keyword evidence="4" id="KW-1185">Reference proteome</keyword>
<keyword evidence="1" id="KW-0732">Signal</keyword>
<proteinExistence type="predicted"/>
<dbReference type="Gene3D" id="1.20.1260.10">
    <property type="match status" value="1"/>
</dbReference>
<dbReference type="InterPro" id="IPR025419">
    <property type="entry name" value="DUF4142"/>
</dbReference>
<evidence type="ECO:0000259" key="2">
    <source>
        <dbReference type="Pfam" id="PF13628"/>
    </source>
</evidence>
<dbReference type="RefSeq" id="WP_123126510.1">
    <property type="nucleotide sequence ID" value="NZ_RJJD01000004.1"/>
</dbReference>
<gene>
    <name evidence="3" type="ORF">EFB08_08410</name>
</gene>
<protein>
    <submittedName>
        <fullName evidence="3">DUF4142 domain-containing protein</fullName>
    </submittedName>
</protein>
<feature type="chain" id="PRO_5018041050" evidence="1">
    <location>
        <begin position="21"/>
        <end position="221"/>
    </location>
</feature>
<reference evidence="3 4" key="1">
    <citation type="submission" date="2018-11" db="EMBL/GenBank/DDBJ databases">
        <title>Rufibacter latericius sp. nov., isolated from water in Baiyang Lake.</title>
        <authorList>
            <person name="Yang Y."/>
        </authorList>
    </citation>
    <scope>NUCLEOTIDE SEQUENCE [LARGE SCALE GENOMIC DNA]</scope>
    <source>
        <strain evidence="3 4">R-22-1c-1</strain>
    </source>
</reference>
<feature type="domain" description="DUF4142" evidence="2">
    <location>
        <begin position="81"/>
        <end position="215"/>
    </location>
</feature>
<sequence length="221" mass="23441">MKKILYVTAALAVVAGTACSRIDANTSNNVPTTDAYESTVTSTNSATGTVGTSADAYVAPGTTSTVAGTGTMRYGTRAITEATFLTEAASSSMMEVQLGKLALERSANSEVKKFAQTLVDHHTKAGQEITTIASGMNLTLPSALLPMHQELVDQLSKLTGSAFDEKYLDKIEDVHESDIALYDVVSNAAPTTTVKAFAIRTLPVLRIHEHQADELESKVNK</sequence>
<comment type="caution">
    <text evidence="3">The sequence shown here is derived from an EMBL/GenBank/DDBJ whole genome shotgun (WGS) entry which is preliminary data.</text>
</comment>
<dbReference type="PANTHER" id="PTHR38593:SF1">
    <property type="entry name" value="BLR2558 PROTEIN"/>
    <property type="match status" value="1"/>
</dbReference>
<dbReference type="AlphaFoldDB" id="A0A3M9MT08"/>
<feature type="signal peptide" evidence="1">
    <location>
        <begin position="1"/>
        <end position="20"/>
    </location>
</feature>
<organism evidence="3 4">
    <name type="scientific">Rufibacter latericius</name>
    <dbReference type="NCBI Taxonomy" id="2487040"/>
    <lineage>
        <taxon>Bacteria</taxon>
        <taxon>Pseudomonadati</taxon>
        <taxon>Bacteroidota</taxon>
        <taxon>Cytophagia</taxon>
        <taxon>Cytophagales</taxon>
        <taxon>Hymenobacteraceae</taxon>
        <taxon>Rufibacter</taxon>
    </lineage>
</organism>
<name>A0A3M9MT08_9BACT</name>
<evidence type="ECO:0000313" key="4">
    <source>
        <dbReference type="Proteomes" id="UP000272117"/>
    </source>
</evidence>
<accession>A0A3M9MT08</accession>
<dbReference type="PANTHER" id="PTHR38593">
    <property type="entry name" value="BLR2558 PROTEIN"/>
    <property type="match status" value="1"/>
</dbReference>
<dbReference type="InterPro" id="IPR012347">
    <property type="entry name" value="Ferritin-like"/>
</dbReference>
<evidence type="ECO:0000313" key="3">
    <source>
        <dbReference type="EMBL" id="RNI28652.1"/>
    </source>
</evidence>
<dbReference type="OrthoDB" id="770843at2"/>
<evidence type="ECO:0000256" key="1">
    <source>
        <dbReference type="SAM" id="SignalP"/>
    </source>
</evidence>
<dbReference type="PROSITE" id="PS51257">
    <property type="entry name" value="PROKAR_LIPOPROTEIN"/>
    <property type="match status" value="1"/>
</dbReference>
<dbReference type="Proteomes" id="UP000272117">
    <property type="component" value="Unassembled WGS sequence"/>
</dbReference>
<dbReference type="EMBL" id="RJJD01000004">
    <property type="protein sequence ID" value="RNI28652.1"/>
    <property type="molecule type" value="Genomic_DNA"/>
</dbReference>
<dbReference type="Pfam" id="PF13628">
    <property type="entry name" value="DUF4142"/>
    <property type="match status" value="1"/>
</dbReference>